<dbReference type="PANTHER" id="PTHR31552">
    <property type="entry name" value="SERPENTINE RECEPTOR CLASS GAMMA"/>
    <property type="match status" value="1"/>
</dbReference>
<dbReference type="GO" id="GO:0016020">
    <property type="term" value="C:membrane"/>
    <property type="evidence" value="ECO:0007669"/>
    <property type="project" value="UniProtKB-SubCell"/>
</dbReference>
<dbReference type="AlphaFoldDB" id="A0A7I4Y3Z4"/>
<accession>A0A7I4Y3Z4</accession>
<dbReference type="OMA" id="AMSYHMA"/>
<dbReference type="InterPro" id="IPR000609">
    <property type="entry name" value="7TM_GPCR_serpentine_rcpt_Srg"/>
</dbReference>
<feature type="transmembrane region" description="Helical" evidence="6">
    <location>
        <begin position="175"/>
        <end position="200"/>
    </location>
</feature>
<organism evidence="7 8">
    <name type="scientific">Haemonchus contortus</name>
    <name type="common">Barber pole worm</name>
    <dbReference type="NCBI Taxonomy" id="6289"/>
    <lineage>
        <taxon>Eukaryota</taxon>
        <taxon>Metazoa</taxon>
        <taxon>Ecdysozoa</taxon>
        <taxon>Nematoda</taxon>
        <taxon>Chromadorea</taxon>
        <taxon>Rhabditida</taxon>
        <taxon>Rhabditina</taxon>
        <taxon>Rhabditomorpha</taxon>
        <taxon>Strongyloidea</taxon>
        <taxon>Trichostrongylidae</taxon>
        <taxon>Haemonchus</taxon>
    </lineage>
</organism>
<name>A0A7I4Y3Z4_HAECO</name>
<dbReference type="GO" id="GO:0007606">
    <property type="term" value="P:sensory perception of chemical stimulus"/>
    <property type="evidence" value="ECO:0007669"/>
    <property type="project" value="UniProtKB-UniRule"/>
</dbReference>
<reference evidence="8" key="1">
    <citation type="submission" date="2020-12" db="UniProtKB">
        <authorList>
            <consortium name="WormBaseParasite"/>
        </authorList>
    </citation>
    <scope>IDENTIFICATION</scope>
    <source>
        <strain evidence="8">MHco3</strain>
    </source>
</reference>
<dbReference type="Gene3D" id="1.20.1070.10">
    <property type="entry name" value="Rhodopsin 7-helix transmembrane proteins"/>
    <property type="match status" value="1"/>
</dbReference>
<comment type="subcellular location">
    <subcellularLocation>
        <location evidence="1">Membrane</location>
        <topology evidence="1">Multi-pass membrane protein</topology>
    </subcellularLocation>
</comment>
<dbReference type="Proteomes" id="UP000025227">
    <property type="component" value="Unplaced"/>
</dbReference>
<evidence type="ECO:0000256" key="1">
    <source>
        <dbReference type="ARBA" id="ARBA00004141"/>
    </source>
</evidence>
<proteinExistence type="inferred from homology"/>
<evidence type="ECO:0000256" key="3">
    <source>
        <dbReference type="ARBA" id="ARBA00022692"/>
    </source>
</evidence>
<dbReference type="WBParaSite" id="HCON_00042140-00001">
    <property type="protein sequence ID" value="HCON_00042140-00001"/>
    <property type="gene ID" value="HCON_00042140"/>
</dbReference>
<sequence>MIPLLYIRMVYCIPSIIFYVMVMCWVFKDRHRLFGSFFSLLVMQAVTNFIIFTNNVYVMQLAHEADEQTWWRVIYTEAPQALTRICACINLHFNFVRTYVTLLISLNRMSVIVWSTKGEQLWNVGLPVCALVCCISPFIVTYPFLTKWASWNFSSKSHSYIILYDMEISAIWFKLYIFMFAIIVATSSVNVVSLVTLFLHRKRSHFIRAERNMLIVALLDFLVEVAIFGLMTMVYMDQTVTDEDETITLTLIPFVIDLMALWTPYVLIALNKSLQTQMTHSFRCHRRKHQTVRPLWPVRPAIGSS</sequence>
<dbReference type="GO" id="GO:0004888">
    <property type="term" value="F:transmembrane signaling receptor activity"/>
    <property type="evidence" value="ECO:0007669"/>
    <property type="project" value="InterPro"/>
</dbReference>
<evidence type="ECO:0000256" key="6">
    <source>
        <dbReference type="RuleBase" id="RU280813"/>
    </source>
</evidence>
<feature type="transmembrane region" description="Helical" evidence="6">
    <location>
        <begin position="33"/>
        <end position="52"/>
    </location>
</feature>
<feature type="transmembrane region" description="Helical" evidence="6">
    <location>
        <begin position="212"/>
        <end position="235"/>
    </location>
</feature>
<feature type="transmembrane region" description="Helical" evidence="6">
    <location>
        <begin position="6"/>
        <end position="26"/>
    </location>
</feature>
<feature type="transmembrane region" description="Helical" evidence="6">
    <location>
        <begin position="81"/>
        <end position="100"/>
    </location>
</feature>
<feature type="transmembrane region" description="Helical" evidence="6">
    <location>
        <begin position="121"/>
        <end position="145"/>
    </location>
</feature>
<dbReference type="PRINTS" id="PR00698">
    <property type="entry name" value="TMPROTEINSRG"/>
</dbReference>
<evidence type="ECO:0000313" key="7">
    <source>
        <dbReference type="Proteomes" id="UP000025227"/>
    </source>
</evidence>
<comment type="similarity">
    <text evidence="2 6">Belongs to the nematode receptor-like protein srg family.</text>
</comment>
<evidence type="ECO:0000313" key="8">
    <source>
        <dbReference type="WBParaSite" id="HCON_00042140-00001"/>
    </source>
</evidence>
<dbReference type="Pfam" id="PF02118">
    <property type="entry name" value="Srg"/>
    <property type="match status" value="1"/>
</dbReference>
<evidence type="ECO:0000256" key="5">
    <source>
        <dbReference type="ARBA" id="ARBA00023136"/>
    </source>
</evidence>
<keyword evidence="4 6" id="KW-1133">Transmembrane helix</keyword>
<evidence type="ECO:0000256" key="2">
    <source>
        <dbReference type="ARBA" id="ARBA00005692"/>
    </source>
</evidence>
<protein>
    <recommendedName>
        <fullName evidence="6">Serpentine receptor class gamma</fullName>
    </recommendedName>
</protein>
<keyword evidence="7" id="KW-1185">Reference proteome</keyword>
<dbReference type="SUPFAM" id="SSF81321">
    <property type="entry name" value="Family A G protein-coupled receptor-like"/>
    <property type="match status" value="1"/>
</dbReference>
<feature type="transmembrane region" description="Helical" evidence="6">
    <location>
        <begin position="247"/>
        <end position="270"/>
    </location>
</feature>
<evidence type="ECO:0000256" key="4">
    <source>
        <dbReference type="ARBA" id="ARBA00022989"/>
    </source>
</evidence>
<keyword evidence="5 6" id="KW-0472">Membrane</keyword>
<keyword evidence="3 6" id="KW-0812">Transmembrane</keyword>
<dbReference type="PANTHER" id="PTHR31552:SF8">
    <property type="entry name" value="SERPENTINE RECEPTOR CLASS GAMMA"/>
    <property type="match status" value="1"/>
</dbReference>